<dbReference type="Proteomes" id="UP001595462">
    <property type="component" value="Unassembled WGS sequence"/>
</dbReference>
<proteinExistence type="predicted"/>
<reference evidence="3" key="1">
    <citation type="journal article" date="2019" name="Int. J. Syst. Evol. Microbiol.">
        <title>The Global Catalogue of Microorganisms (GCM) 10K type strain sequencing project: providing services to taxonomists for standard genome sequencing and annotation.</title>
        <authorList>
            <consortium name="The Broad Institute Genomics Platform"/>
            <consortium name="The Broad Institute Genome Sequencing Center for Infectious Disease"/>
            <person name="Wu L."/>
            <person name="Ma J."/>
        </authorList>
    </citation>
    <scope>NUCLEOTIDE SEQUENCE [LARGE SCALE GENOMIC DNA]</scope>
    <source>
        <strain evidence="3">KCTC 52640</strain>
    </source>
</reference>
<name>A0ABV7ERN7_9GAMM</name>
<feature type="compositionally biased region" description="Basic and acidic residues" evidence="1">
    <location>
        <begin position="302"/>
        <end position="313"/>
    </location>
</feature>
<keyword evidence="3" id="KW-1185">Reference proteome</keyword>
<dbReference type="EMBL" id="JBHRSS010000008">
    <property type="protein sequence ID" value="MFC3105414.1"/>
    <property type="molecule type" value="Genomic_DNA"/>
</dbReference>
<feature type="region of interest" description="Disordered" evidence="1">
    <location>
        <begin position="245"/>
        <end position="317"/>
    </location>
</feature>
<protein>
    <submittedName>
        <fullName evidence="2">Uncharacterized protein</fullName>
    </submittedName>
</protein>
<feature type="region of interest" description="Disordered" evidence="1">
    <location>
        <begin position="394"/>
        <end position="421"/>
    </location>
</feature>
<evidence type="ECO:0000256" key="1">
    <source>
        <dbReference type="SAM" id="MobiDB-lite"/>
    </source>
</evidence>
<feature type="compositionally biased region" description="Basic and acidic residues" evidence="1">
    <location>
        <begin position="453"/>
        <end position="473"/>
    </location>
</feature>
<gene>
    <name evidence="2" type="ORF">ACFOSU_16185</name>
</gene>
<sequence>MTGTARHPNDKLGRYLEHAADALAQSGKSLGQDAEGLLFLGAWHQSYPAILVRDPFLSDSAKVHLLYLTQESSRQPHRAIAMPSLDQTVEVLGHAKKTINRDRTLLRVCRWISQYTRLRDDKGRYRGTVNAIHGEPCSLSEANRLDASYLSLLDSAREHTDRYLRQAAQAALASIDQALQEGRDPLESEDPMTRRLDAAKAVHNGGGSFFDLLMTGSRHDAPQDKSSAAGHSVATALVEEKVTTGEPGVKTTTGETDPMADFTTGSQASDKKGISITRPRVEKSTIGPTCSSSNNKTTTTHSETDSARAEKTTTEPAGHTVANADVAPLLRWPDSLPANERTLIERAFVSRNLRPEQRQDVLDALARKLQDPDNPLRSPVGYAVSLCKRIQSGTFQPVGAPTQPEKTDQSNPPANAKASDIRQQMRNLRSEIHAMESTLIPGAPPGSRAALESQRDRLRHQLEQLRRRLRDPGRAAASVGLSPM</sequence>
<comment type="caution">
    <text evidence="2">The sequence shown here is derived from an EMBL/GenBank/DDBJ whole genome shotgun (WGS) entry which is preliminary data.</text>
</comment>
<evidence type="ECO:0000313" key="2">
    <source>
        <dbReference type="EMBL" id="MFC3105414.1"/>
    </source>
</evidence>
<accession>A0ABV7ERN7</accession>
<feature type="region of interest" description="Disordered" evidence="1">
    <location>
        <begin position="437"/>
        <end position="484"/>
    </location>
</feature>
<dbReference type="RefSeq" id="WP_380690966.1">
    <property type="nucleotide sequence ID" value="NZ_JBHRSS010000008.1"/>
</dbReference>
<feature type="compositionally biased region" description="Low complexity" evidence="1">
    <location>
        <begin position="289"/>
        <end position="301"/>
    </location>
</feature>
<organism evidence="2 3">
    <name type="scientific">Salinisphaera aquimarina</name>
    <dbReference type="NCBI Taxonomy" id="2094031"/>
    <lineage>
        <taxon>Bacteria</taxon>
        <taxon>Pseudomonadati</taxon>
        <taxon>Pseudomonadota</taxon>
        <taxon>Gammaproteobacteria</taxon>
        <taxon>Salinisphaerales</taxon>
        <taxon>Salinisphaeraceae</taxon>
        <taxon>Salinisphaera</taxon>
    </lineage>
</organism>
<feature type="compositionally biased region" description="Basic and acidic residues" evidence="1">
    <location>
        <begin position="269"/>
        <end position="283"/>
    </location>
</feature>
<evidence type="ECO:0000313" key="3">
    <source>
        <dbReference type="Proteomes" id="UP001595462"/>
    </source>
</evidence>